<keyword evidence="3" id="KW-1185">Reference proteome</keyword>
<dbReference type="Proteomes" id="UP000824890">
    <property type="component" value="Unassembled WGS sequence"/>
</dbReference>
<dbReference type="SUPFAM" id="SSF50249">
    <property type="entry name" value="Nucleic acid-binding proteins"/>
    <property type="match status" value="2"/>
</dbReference>
<dbReference type="Gene3D" id="2.40.50.140">
    <property type="entry name" value="Nucleic acid-binding proteins"/>
    <property type="match status" value="2"/>
</dbReference>
<feature type="domain" description="Replication protein A 70 kDa DNA-binding subunit B/D first OB fold" evidence="1">
    <location>
        <begin position="2"/>
        <end position="61"/>
    </location>
</feature>
<dbReference type="InterPro" id="IPR012340">
    <property type="entry name" value="NA-bd_OB-fold"/>
</dbReference>
<gene>
    <name evidence="2" type="ORF">HID58_055524</name>
</gene>
<protein>
    <recommendedName>
        <fullName evidence="1">Replication protein A 70 kDa DNA-binding subunit B/D first OB fold domain-containing protein</fullName>
    </recommendedName>
</protein>
<evidence type="ECO:0000313" key="2">
    <source>
        <dbReference type="EMBL" id="KAH0893095.1"/>
    </source>
</evidence>
<dbReference type="PANTHER" id="PTHR47165">
    <property type="entry name" value="OS03G0429900 PROTEIN"/>
    <property type="match status" value="1"/>
</dbReference>
<dbReference type="Pfam" id="PF02721">
    <property type="entry name" value="DUF223"/>
    <property type="match status" value="1"/>
</dbReference>
<evidence type="ECO:0000313" key="3">
    <source>
        <dbReference type="Proteomes" id="UP000824890"/>
    </source>
</evidence>
<organism evidence="2 3">
    <name type="scientific">Brassica napus</name>
    <name type="common">Rape</name>
    <dbReference type="NCBI Taxonomy" id="3708"/>
    <lineage>
        <taxon>Eukaryota</taxon>
        <taxon>Viridiplantae</taxon>
        <taxon>Streptophyta</taxon>
        <taxon>Embryophyta</taxon>
        <taxon>Tracheophyta</taxon>
        <taxon>Spermatophyta</taxon>
        <taxon>Magnoliopsida</taxon>
        <taxon>eudicotyledons</taxon>
        <taxon>Gunneridae</taxon>
        <taxon>Pentapetalae</taxon>
        <taxon>rosids</taxon>
        <taxon>malvids</taxon>
        <taxon>Brassicales</taxon>
        <taxon>Brassicaceae</taxon>
        <taxon>Brassiceae</taxon>
        <taxon>Brassica</taxon>
    </lineage>
</organism>
<dbReference type="CDD" id="cd04481">
    <property type="entry name" value="RPA1_DBD_B_like"/>
    <property type="match status" value="1"/>
</dbReference>
<proteinExistence type="predicted"/>
<dbReference type="InterPro" id="IPR003871">
    <property type="entry name" value="RFA1B/D_OB_1st"/>
</dbReference>
<feature type="non-terminal residue" evidence="2">
    <location>
        <position position="232"/>
    </location>
</feature>
<accession>A0ABQ8AM42</accession>
<name>A0ABQ8AM42_BRANA</name>
<dbReference type="PANTHER" id="PTHR47165:SF4">
    <property type="entry name" value="OS03G0429900 PROTEIN"/>
    <property type="match status" value="1"/>
</dbReference>
<sequence>MNNGIKVHATCRKNYLKSLGDQCIVGEWKSIENFQVSEPGKHFRPTKLMYKIIFINQKVIKPYDFEDDDMFLSLAEFDSVLSGRLETEFLIDIVGQAIDVGELQILQSNGKELRKIEFTLRNISDVRIPCCLWGKFAEKMETHREEAQFGVVVCLIRFAKIWSFRGNLQISNSYDSSKLVFNLIIKEAEELKETNDEGKQIVPEANTETPQKVDTWKEYEDKTISEILGCTQ</sequence>
<reference evidence="2 3" key="1">
    <citation type="submission" date="2021-05" db="EMBL/GenBank/DDBJ databases">
        <title>Genome Assembly of Synthetic Allotetraploid Brassica napus Reveals Homoeologous Exchanges between Subgenomes.</title>
        <authorList>
            <person name="Davis J.T."/>
        </authorList>
    </citation>
    <scope>NUCLEOTIDE SEQUENCE [LARGE SCALE GENOMIC DNA]</scope>
    <source>
        <strain evidence="3">cv. Da-Ae</strain>
        <tissue evidence="2">Seedling</tissue>
    </source>
</reference>
<dbReference type="EMBL" id="JAGKQM010000013">
    <property type="protein sequence ID" value="KAH0893095.1"/>
    <property type="molecule type" value="Genomic_DNA"/>
</dbReference>
<evidence type="ECO:0000259" key="1">
    <source>
        <dbReference type="Pfam" id="PF02721"/>
    </source>
</evidence>
<comment type="caution">
    <text evidence="2">The sequence shown here is derived from an EMBL/GenBank/DDBJ whole genome shotgun (WGS) entry which is preliminary data.</text>
</comment>